<comment type="similarity">
    <text evidence="2">Belongs to the bacterial solute-binding protein 5 family.</text>
</comment>
<keyword evidence="4" id="KW-0732">Signal</keyword>
<dbReference type="CDD" id="cd08504">
    <property type="entry name" value="PBP2_OppA"/>
    <property type="match status" value="1"/>
</dbReference>
<proteinExistence type="inferred from homology"/>
<accession>A0A9D1UNG1</accession>
<dbReference type="Pfam" id="PF00496">
    <property type="entry name" value="SBP_bac_5"/>
    <property type="match status" value="1"/>
</dbReference>
<evidence type="ECO:0000256" key="2">
    <source>
        <dbReference type="ARBA" id="ARBA00005695"/>
    </source>
</evidence>
<dbReference type="SUPFAM" id="SSF53850">
    <property type="entry name" value="Periplasmic binding protein-like II"/>
    <property type="match status" value="1"/>
</dbReference>
<evidence type="ECO:0000313" key="7">
    <source>
        <dbReference type="Proteomes" id="UP000824192"/>
    </source>
</evidence>
<comment type="caution">
    <text evidence="6">The sequence shown here is derived from an EMBL/GenBank/DDBJ whole genome shotgun (WGS) entry which is preliminary data.</text>
</comment>
<dbReference type="PIRSF" id="PIRSF002741">
    <property type="entry name" value="MppA"/>
    <property type="match status" value="1"/>
</dbReference>
<dbReference type="PANTHER" id="PTHR30290">
    <property type="entry name" value="PERIPLASMIC BINDING COMPONENT OF ABC TRANSPORTER"/>
    <property type="match status" value="1"/>
</dbReference>
<comment type="subcellular location">
    <subcellularLocation>
        <location evidence="1">Cell envelope</location>
    </subcellularLocation>
</comment>
<evidence type="ECO:0000259" key="5">
    <source>
        <dbReference type="Pfam" id="PF00496"/>
    </source>
</evidence>
<dbReference type="GO" id="GO:0042597">
    <property type="term" value="C:periplasmic space"/>
    <property type="evidence" value="ECO:0007669"/>
    <property type="project" value="UniProtKB-ARBA"/>
</dbReference>
<name>A0A9D1UNG1_9FIRM</name>
<reference evidence="6" key="2">
    <citation type="submission" date="2021-04" db="EMBL/GenBank/DDBJ databases">
        <authorList>
            <person name="Gilroy R."/>
        </authorList>
    </citation>
    <scope>NUCLEOTIDE SEQUENCE</scope>
    <source>
        <strain evidence="6">ChiGjej6B6-1540</strain>
    </source>
</reference>
<dbReference type="AlphaFoldDB" id="A0A9D1UNG1"/>
<dbReference type="GO" id="GO:0015833">
    <property type="term" value="P:peptide transport"/>
    <property type="evidence" value="ECO:0007669"/>
    <property type="project" value="TreeGrafter"/>
</dbReference>
<dbReference type="EMBL" id="DXGA01000017">
    <property type="protein sequence ID" value="HIW93046.1"/>
    <property type="molecule type" value="Genomic_DNA"/>
</dbReference>
<dbReference type="InterPro" id="IPR000914">
    <property type="entry name" value="SBP_5_dom"/>
</dbReference>
<dbReference type="Gene3D" id="3.40.190.10">
    <property type="entry name" value="Periplasmic binding protein-like II"/>
    <property type="match status" value="1"/>
</dbReference>
<evidence type="ECO:0000313" key="6">
    <source>
        <dbReference type="EMBL" id="HIW93046.1"/>
    </source>
</evidence>
<dbReference type="GO" id="GO:0030313">
    <property type="term" value="C:cell envelope"/>
    <property type="evidence" value="ECO:0007669"/>
    <property type="project" value="UniProtKB-SubCell"/>
</dbReference>
<protein>
    <submittedName>
        <fullName evidence="6">Peptide ABC transporter substrate-binding protein</fullName>
    </submittedName>
</protein>
<keyword evidence="3" id="KW-0813">Transport</keyword>
<gene>
    <name evidence="6" type="ORF">H9868_00740</name>
</gene>
<evidence type="ECO:0000256" key="3">
    <source>
        <dbReference type="ARBA" id="ARBA00022448"/>
    </source>
</evidence>
<dbReference type="InterPro" id="IPR039424">
    <property type="entry name" value="SBP_5"/>
</dbReference>
<dbReference type="Proteomes" id="UP000824192">
    <property type="component" value="Unassembled WGS sequence"/>
</dbReference>
<organism evidence="6 7">
    <name type="scientific">Candidatus Flavonifractor merdipullorum</name>
    <dbReference type="NCBI Taxonomy" id="2838590"/>
    <lineage>
        <taxon>Bacteria</taxon>
        <taxon>Bacillati</taxon>
        <taxon>Bacillota</taxon>
        <taxon>Clostridia</taxon>
        <taxon>Eubacteriales</taxon>
        <taxon>Oscillospiraceae</taxon>
        <taxon>Flavonifractor</taxon>
    </lineage>
</organism>
<dbReference type="Gene3D" id="3.10.105.10">
    <property type="entry name" value="Dipeptide-binding Protein, Domain 3"/>
    <property type="match status" value="1"/>
</dbReference>
<sequence length="512" mass="57353">MLLTAGCESRSESQPAKRQVLRYVNYSPIGDVDPYNLTSSAQYTVACHVLEGLMRVYQYELCYGMAEGYEISEDGCTYRFFLREDACYSDGTPVQAADFQRTMRRLAAECYLPSQLGLIENAREVYKGELPPEELAVWTEGQRTLCIQLEHPAAQFLQILALPTYAPTRSDRGETLRPEDCNGPFVLEGPETDGVLSMEKNGYYWNAAKIHLDRVEAVTMSGTTEAYEAFERGEVQVVPLPLEGEDTHSGGVVRQVQTGIMEYIKLWCQGEENPLRSQNLRLALNNGLDRTAYVQTLGSSVIQPWARCVLPEIPGMRETYVEEFANTPFSLTGELEKARGQLDQALQELNLADASELKLTLVVHNDSWSIREGQALVDQWQEHLGLTVKLECVEDIASFTAEAGRGVMVLEGSIGEYNDPVVYLEGWTEWEGLPFGVKTALGQLLVQAAVQTDRSIRLNCLHQTEELLLEQGVLIPLQIREDRLLIDPHLRGFETSVILAGGGYEFLYGCFY</sequence>
<dbReference type="GO" id="GO:0043190">
    <property type="term" value="C:ATP-binding cassette (ABC) transporter complex"/>
    <property type="evidence" value="ECO:0007669"/>
    <property type="project" value="InterPro"/>
</dbReference>
<dbReference type="GO" id="GO:1904680">
    <property type="term" value="F:peptide transmembrane transporter activity"/>
    <property type="evidence" value="ECO:0007669"/>
    <property type="project" value="TreeGrafter"/>
</dbReference>
<dbReference type="Gene3D" id="3.90.76.10">
    <property type="entry name" value="Dipeptide-binding Protein, Domain 1"/>
    <property type="match status" value="1"/>
</dbReference>
<evidence type="ECO:0000256" key="4">
    <source>
        <dbReference type="ARBA" id="ARBA00022729"/>
    </source>
</evidence>
<feature type="domain" description="Solute-binding protein family 5" evidence="5">
    <location>
        <begin position="64"/>
        <end position="428"/>
    </location>
</feature>
<reference evidence="6" key="1">
    <citation type="journal article" date="2021" name="PeerJ">
        <title>Extensive microbial diversity within the chicken gut microbiome revealed by metagenomics and culture.</title>
        <authorList>
            <person name="Gilroy R."/>
            <person name="Ravi A."/>
            <person name="Getino M."/>
            <person name="Pursley I."/>
            <person name="Horton D.L."/>
            <person name="Alikhan N.F."/>
            <person name="Baker D."/>
            <person name="Gharbi K."/>
            <person name="Hall N."/>
            <person name="Watson M."/>
            <person name="Adriaenssens E.M."/>
            <person name="Foster-Nyarko E."/>
            <person name="Jarju S."/>
            <person name="Secka A."/>
            <person name="Antonio M."/>
            <person name="Oren A."/>
            <person name="Chaudhuri R.R."/>
            <person name="La Ragione R."/>
            <person name="Hildebrand F."/>
            <person name="Pallen M.J."/>
        </authorList>
    </citation>
    <scope>NUCLEOTIDE SEQUENCE</scope>
    <source>
        <strain evidence="6">ChiGjej6B6-1540</strain>
    </source>
</reference>
<evidence type="ECO:0000256" key="1">
    <source>
        <dbReference type="ARBA" id="ARBA00004196"/>
    </source>
</evidence>
<dbReference type="InterPro" id="IPR030678">
    <property type="entry name" value="Peptide/Ni-bd"/>
</dbReference>
<dbReference type="PANTHER" id="PTHR30290:SF10">
    <property type="entry name" value="PERIPLASMIC OLIGOPEPTIDE-BINDING PROTEIN-RELATED"/>
    <property type="match status" value="1"/>
</dbReference>